<name>A0AAD3H7K0_9STRA</name>
<organism evidence="5 6">
    <name type="scientific">Chaetoceros tenuissimus</name>
    <dbReference type="NCBI Taxonomy" id="426638"/>
    <lineage>
        <taxon>Eukaryota</taxon>
        <taxon>Sar</taxon>
        <taxon>Stramenopiles</taxon>
        <taxon>Ochrophyta</taxon>
        <taxon>Bacillariophyta</taxon>
        <taxon>Coscinodiscophyceae</taxon>
        <taxon>Chaetocerotophycidae</taxon>
        <taxon>Chaetocerotales</taxon>
        <taxon>Chaetocerotaceae</taxon>
        <taxon>Chaetoceros</taxon>
    </lineage>
</organism>
<dbReference type="Pfam" id="PF04755">
    <property type="entry name" value="PAP_fibrillin"/>
    <property type="match status" value="1"/>
</dbReference>
<reference evidence="5 6" key="1">
    <citation type="journal article" date="2021" name="Sci. Rep.">
        <title>The genome of the diatom Chaetoceros tenuissimus carries an ancient integrated fragment of an extant virus.</title>
        <authorList>
            <person name="Hongo Y."/>
            <person name="Kimura K."/>
            <person name="Takaki Y."/>
            <person name="Yoshida Y."/>
            <person name="Baba S."/>
            <person name="Kobayashi G."/>
            <person name="Nagasaki K."/>
            <person name="Hano T."/>
            <person name="Tomaru Y."/>
        </authorList>
    </citation>
    <scope>NUCLEOTIDE SEQUENCE [LARGE SCALE GENOMIC DNA]</scope>
    <source>
        <strain evidence="5 6">NIES-3715</strain>
    </source>
</reference>
<comment type="caution">
    <text evidence="5">The sequence shown here is derived from an EMBL/GenBank/DDBJ whole genome shotgun (WGS) entry which is preliminary data.</text>
</comment>
<dbReference type="AlphaFoldDB" id="A0AAD3H7K0"/>
<feature type="chain" id="PRO_5042018579" description="Plastid lipid-associated protein/fibrillin conserved domain-containing protein" evidence="3">
    <location>
        <begin position="21"/>
        <end position="268"/>
    </location>
</feature>
<evidence type="ECO:0000313" key="6">
    <source>
        <dbReference type="Proteomes" id="UP001054902"/>
    </source>
</evidence>
<dbReference type="GO" id="GO:0009536">
    <property type="term" value="C:plastid"/>
    <property type="evidence" value="ECO:0007669"/>
    <property type="project" value="UniProtKB-SubCell"/>
</dbReference>
<dbReference type="Proteomes" id="UP001054902">
    <property type="component" value="Unassembled WGS sequence"/>
</dbReference>
<dbReference type="EMBL" id="BLLK01000046">
    <property type="protein sequence ID" value="GFH53161.1"/>
    <property type="molecule type" value="Genomic_DNA"/>
</dbReference>
<evidence type="ECO:0000256" key="2">
    <source>
        <dbReference type="ARBA" id="ARBA00022640"/>
    </source>
</evidence>
<keyword evidence="3" id="KW-0732">Signal</keyword>
<feature type="domain" description="Plastid lipid-associated protein/fibrillin conserved" evidence="4">
    <location>
        <begin position="79"/>
        <end position="243"/>
    </location>
</feature>
<sequence length="268" mass="29820">MKLHSVFATLLALQVQTGDAFSLASRNVISTTTAPTNTVLFSQSATELESSEESTPTLLDISHQEAREKLLELIPKMTGQPEEFRLVESYVNTLEDTFSPPQTLDFLNLAMAGEWQFLFTTNQLGRPSPLLRMTELTQVISVKGLEGKLINACMFDMVDGGSTFEVFGKFSSTLSYNINQGARMTLDENEPDLSLNLSKGSKVPSDTENLVGLIHRAMPTEMFDPSDLAMDTTYLDPEIRIVRYTGKRHEGVRNIFMRKGAIEINPDL</sequence>
<accession>A0AAD3H7K0</accession>
<gene>
    <name evidence="5" type="ORF">CTEN210_09637</name>
</gene>
<evidence type="ECO:0000256" key="1">
    <source>
        <dbReference type="ARBA" id="ARBA00004474"/>
    </source>
</evidence>
<dbReference type="InterPro" id="IPR006843">
    <property type="entry name" value="PAP/fibrillin_dom"/>
</dbReference>
<evidence type="ECO:0000259" key="4">
    <source>
        <dbReference type="Pfam" id="PF04755"/>
    </source>
</evidence>
<proteinExistence type="predicted"/>
<comment type="subcellular location">
    <subcellularLocation>
        <location evidence="1">Plastid</location>
    </subcellularLocation>
</comment>
<keyword evidence="2" id="KW-0934">Plastid</keyword>
<evidence type="ECO:0000313" key="5">
    <source>
        <dbReference type="EMBL" id="GFH53161.1"/>
    </source>
</evidence>
<evidence type="ECO:0000256" key="3">
    <source>
        <dbReference type="SAM" id="SignalP"/>
    </source>
</evidence>
<feature type="signal peptide" evidence="3">
    <location>
        <begin position="1"/>
        <end position="20"/>
    </location>
</feature>
<protein>
    <recommendedName>
        <fullName evidence="4">Plastid lipid-associated protein/fibrillin conserved domain-containing protein</fullName>
    </recommendedName>
</protein>
<keyword evidence="6" id="KW-1185">Reference proteome</keyword>